<gene>
    <name evidence="2" type="ORF">E5Z02_04935</name>
</gene>
<dbReference type="RefSeq" id="WP_136015598.1">
    <property type="nucleotide sequence ID" value="NZ_SRZK01000027.1"/>
</dbReference>
<protein>
    <submittedName>
        <fullName evidence="2">Nucleotidyltransferase</fullName>
    </submittedName>
</protein>
<proteinExistence type="predicted"/>
<dbReference type="Proteomes" id="UP000306274">
    <property type="component" value="Unassembled WGS sequence"/>
</dbReference>
<evidence type="ECO:0000313" key="3">
    <source>
        <dbReference type="Proteomes" id="UP000306274"/>
    </source>
</evidence>
<dbReference type="CDD" id="cd05400">
    <property type="entry name" value="NT_2-5OAS_ClassI-CCAase"/>
    <property type="match status" value="1"/>
</dbReference>
<dbReference type="Pfam" id="PF18144">
    <property type="entry name" value="SMODS"/>
    <property type="match status" value="1"/>
</dbReference>
<keyword evidence="1" id="KW-0051">Antiviral defense</keyword>
<evidence type="ECO:0000313" key="2">
    <source>
        <dbReference type="EMBL" id="TGZ11415.1"/>
    </source>
</evidence>
<sequence length="286" mass="32639">MALTVAYAFDRFYSTINLPGDHRALANTRKDWIIRRIGGSLDILNSFTMGSIPRFTALEGHADLDVMIVLHFGKHIKDKKPSTVLADLKVALGSGAGSIRRNGQAVTMRFVSWPDVDVVPASRIRSDDGSISHYEIPDMNREEWIKTKPYTHQSQMSAAASARGANFKRVIKMIKDWNRRQSVSIQSYHLEVIALQMNSVDWDDTGWAIYQWFTRAETSLQYLWHEEKDVTEYLSFDRSMKAKSQISEAKNKALTAWSHTYNGKNNHREAINNWRSIFGSSFPSYG</sequence>
<reference evidence="2 3" key="1">
    <citation type="submission" date="2019-04" db="EMBL/GenBank/DDBJ databases">
        <title>Streptomyces rhizosphaericola sp. nov., an actinobacterium isolated from the wheat rhizosphere.</title>
        <authorList>
            <person name="Vargas Hoyos H.A."/>
            <person name="Santos S.N."/>
            <person name="Genuario D.B."/>
            <person name="Melo I.S."/>
            <person name="Da Silva L.J."/>
            <person name="Da Silva F.S.P."/>
            <person name="Zucchi T.D."/>
        </authorList>
    </citation>
    <scope>NUCLEOTIDE SEQUENCE [LARGE SCALE GENOMIC DNA]</scope>
    <source>
        <strain evidence="2 3">1AS2c</strain>
    </source>
</reference>
<keyword evidence="3" id="KW-1185">Reference proteome</keyword>
<organism evidence="2 3">
    <name type="scientific">Streptomyces rhizosphaericola</name>
    <dbReference type="NCBI Taxonomy" id="2564098"/>
    <lineage>
        <taxon>Bacteria</taxon>
        <taxon>Bacillati</taxon>
        <taxon>Actinomycetota</taxon>
        <taxon>Actinomycetes</taxon>
        <taxon>Kitasatosporales</taxon>
        <taxon>Streptomycetaceae</taxon>
        <taxon>Streptomyces</taxon>
    </lineage>
</organism>
<accession>A0ABY2PLZ9</accession>
<evidence type="ECO:0000256" key="1">
    <source>
        <dbReference type="ARBA" id="ARBA00023118"/>
    </source>
</evidence>
<dbReference type="EMBL" id="SRZK01000027">
    <property type="protein sequence ID" value="TGZ11415.1"/>
    <property type="molecule type" value="Genomic_DNA"/>
</dbReference>
<dbReference type="InterPro" id="IPR043519">
    <property type="entry name" value="NT_sf"/>
</dbReference>
<comment type="caution">
    <text evidence="2">The sequence shown here is derived from an EMBL/GenBank/DDBJ whole genome shotgun (WGS) entry which is preliminary data.</text>
</comment>
<dbReference type="SUPFAM" id="SSF81301">
    <property type="entry name" value="Nucleotidyltransferase"/>
    <property type="match status" value="1"/>
</dbReference>
<name>A0ABY2PLZ9_9ACTN</name>
<dbReference type="InterPro" id="IPR006116">
    <property type="entry name" value="NT_2-5OAS_ClassI-CCAase"/>
</dbReference>